<keyword evidence="1" id="KW-0732">Signal</keyword>
<evidence type="ECO:0000313" key="2">
    <source>
        <dbReference type="EMBL" id="KPI94181.1"/>
    </source>
</evidence>
<evidence type="ECO:0000256" key="1">
    <source>
        <dbReference type="SAM" id="SignalP"/>
    </source>
</evidence>
<dbReference type="Proteomes" id="UP000053268">
    <property type="component" value="Unassembled WGS sequence"/>
</dbReference>
<feature type="signal peptide" evidence="1">
    <location>
        <begin position="1"/>
        <end position="25"/>
    </location>
</feature>
<sequence>MSFFNLPHLSKEIAVILCLFGLARGGNLSGGLGLGQHGLGYGSNLGLRSGLGYGTSLGQGFGIGYGSNLGIGSKLGYGTNNLGYGNGWQDYGSGSYGYGGYGYGSAGLSRPATSTVSIKKYSGPAVPYSTGFGGYGGYGSDSNGYGYGGLGAYGGNAGYGRTGLTGPATSTVSIKKYSGPAVPYSTGFGGPGAHGLGSQGYGYNGLGSYNGYGGIAGYGNTGLAGAAVSSVSIKKYLGPDVPYSSGFGRHGAYDALGQGYGSSGYAAGGYGNKW</sequence>
<protein>
    <recommendedName>
        <fullName evidence="4">Cuticular protein</fullName>
    </recommendedName>
</protein>
<evidence type="ECO:0000313" key="3">
    <source>
        <dbReference type="Proteomes" id="UP000053268"/>
    </source>
</evidence>
<gene>
    <name evidence="2" type="ORF">RR46_06632</name>
</gene>
<dbReference type="STRING" id="66420.A0A194PL73"/>
<keyword evidence="3" id="KW-1185">Reference proteome</keyword>
<reference evidence="2 3" key="1">
    <citation type="journal article" date="2015" name="Nat. Commun.">
        <title>Outbred genome sequencing and CRISPR/Cas9 gene editing in butterflies.</title>
        <authorList>
            <person name="Li X."/>
            <person name="Fan D."/>
            <person name="Zhang W."/>
            <person name="Liu G."/>
            <person name="Zhang L."/>
            <person name="Zhao L."/>
            <person name="Fang X."/>
            <person name="Chen L."/>
            <person name="Dong Y."/>
            <person name="Chen Y."/>
            <person name="Ding Y."/>
            <person name="Zhao R."/>
            <person name="Feng M."/>
            <person name="Zhu Y."/>
            <person name="Feng Y."/>
            <person name="Jiang X."/>
            <person name="Zhu D."/>
            <person name="Xiang H."/>
            <person name="Feng X."/>
            <person name="Li S."/>
            <person name="Wang J."/>
            <person name="Zhang G."/>
            <person name="Kronforst M.R."/>
            <person name="Wang W."/>
        </authorList>
    </citation>
    <scope>NUCLEOTIDE SEQUENCE [LARGE SCALE GENOMIC DNA]</scope>
    <source>
        <strain evidence="2">Ya'a_city_454_Px</strain>
        <tissue evidence="2">Whole body</tissue>
    </source>
</reference>
<evidence type="ECO:0008006" key="4">
    <source>
        <dbReference type="Google" id="ProtNLM"/>
    </source>
</evidence>
<accession>A0A194PL73</accession>
<proteinExistence type="predicted"/>
<organism evidence="2 3">
    <name type="scientific">Papilio xuthus</name>
    <name type="common">Asian swallowtail butterfly</name>
    <dbReference type="NCBI Taxonomy" id="66420"/>
    <lineage>
        <taxon>Eukaryota</taxon>
        <taxon>Metazoa</taxon>
        <taxon>Ecdysozoa</taxon>
        <taxon>Arthropoda</taxon>
        <taxon>Hexapoda</taxon>
        <taxon>Insecta</taxon>
        <taxon>Pterygota</taxon>
        <taxon>Neoptera</taxon>
        <taxon>Endopterygota</taxon>
        <taxon>Lepidoptera</taxon>
        <taxon>Glossata</taxon>
        <taxon>Ditrysia</taxon>
        <taxon>Papilionoidea</taxon>
        <taxon>Papilionidae</taxon>
        <taxon>Papilioninae</taxon>
        <taxon>Papilio</taxon>
    </lineage>
</organism>
<dbReference type="AlphaFoldDB" id="A0A194PL73"/>
<name>A0A194PL73_PAPXU</name>
<dbReference type="EMBL" id="KQ459600">
    <property type="protein sequence ID" value="KPI94181.1"/>
    <property type="molecule type" value="Genomic_DNA"/>
</dbReference>
<feature type="chain" id="PRO_5008263369" description="Cuticular protein" evidence="1">
    <location>
        <begin position="26"/>
        <end position="274"/>
    </location>
</feature>